<dbReference type="SUPFAM" id="SSF55073">
    <property type="entry name" value="Nucleotide cyclase"/>
    <property type="match status" value="1"/>
</dbReference>
<dbReference type="PANTHER" id="PTHR45138">
    <property type="entry name" value="REGULATORY COMPONENTS OF SENSORY TRANSDUCTION SYSTEM"/>
    <property type="match status" value="1"/>
</dbReference>
<dbReference type="InterPro" id="IPR050469">
    <property type="entry name" value="Diguanylate_Cyclase"/>
</dbReference>
<proteinExistence type="predicted"/>
<dbReference type="EMBL" id="JAWONS010000280">
    <property type="protein sequence ID" value="MDW2799796.1"/>
    <property type="molecule type" value="Genomic_DNA"/>
</dbReference>
<dbReference type="Proteomes" id="UP001276854">
    <property type="component" value="Unassembled WGS sequence"/>
</dbReference>
<gene>
    <name evidence="2" type="ORF">RZO55_19660</name>
</gene>
<evidence type="ECO:0000259" key="1">
    <source>
        <dbReference type="PROSITE" id="PS50887"/>
    </source>
</evidence>
<dbReference type="RefSeq" id="WP_318065981.1">
    <property type="nucleotide sequence ID" value="NZ_JAWONS010000280.1"/>
</dbReference>
<dbReference type="InterPro" id="IPR043128">
    <property type="entry name" value="Rev_trsase/Diguanyl_cyclase"/>
</dbReference>
<dbReference type="SMART" id="SM00267">
    <property type="entry name" value="GGDEF"/>
    <property type="match status" value="1"/>
</dbReference>
<dbReference type="NCBIfam" id="TIGR00254">
    <property type="entry name" value="GGDEF"/>
    <property type="match status" value="1"/>
</dbReference>
<dbReference type="CDD" id="cd01949">
    <property type="entry name" value="GGDEF"/>
    <property type="match status" value="1"/>
</dbReference>
<protein>
    <submittedName>
        <fullName evidence="2">GGDEF domain-containing protein</fullName>
    </submittedName>
</protein>
<feature type="domain" description="GGDEF" evidence="1">
    <location>
        <begin position="237"/>
        <end position="364"/>
    </location>
</feature>
<dbReference type="Pfam" id="PF00990">
    <property type="entry name" value="GGDEF"/>
    <property type="match status" value="1"/>
</dbReference>
<dbReference type="InterPro" id="IPR000160">
    <property type="entry name" value="GGDEF_dom"/>
</dbReference>
<comment type="caution">
    <text evidence="2">The sequence shown here is derived from an EMBL/GenBank/DDBJ whole genome shotgun (WGS) entry which is preliminary data.</text>
</comment>
<keyword evidence="3" id="KW-1185">Reference proteome</keyword>
<dbReference type="Gene3D" id="3.30.70.270">
    <property type="match status" value="1"/>
</dbReference>
<evidence type="ECO:0000313" key="3">
    <source>
        <dbReference type="Proteomes" id="UP001276854"/>
    </source>
</evidence>
<evidence type="ECO:0000313" key="2">
    <source>
        <dbReference type="EMBL" id="MDW2799796.1"/>
    </source>
</evidence>
<accession>A0ABU4GQ85</accession>
<dbReference type="PANTHER" id="PTHR45138:SF9">
    <property type="entry name" value="DIGUANYLATE CYCLASE DGCM-RELATED"/>
    <property type="match status" value="1"/>
</dbReference>
<organism evidence="2 3">
    <name type="scientific">Clostridium boliviensis</name>
    <dbReference type="NCBI Taxonomy" id="318465"/>
    <lineage>
        <taxon>Bacteria</taxon>
        <taxon>Bacillati</taxon>
        <taxon>Bacillota</taxon>
        <taxon>Clostridia</taxon>
        <taxon>Eubacteriales</taxon>
        <taxon>Clostridiaceae</taxon>
        <taxon>Clostridium</taxon>
    </lineage>
</organism>
<reference evidence="2 3" key="1">
    <citation type="submission" date="2023-10" db="EMBL/GenBank/DDBJ databases">
        <title>A novel Glycoside Hydrolase 43-Like Enzyme from Clostrdium boliviensis is an Endo-xylanase, and a Candidate for Xylooligosaccharides Production from Different Xylan Substrates.</title>
        <authorList>
            <person name="Alvarez M.T."/>
            <person name="Rocabado-Villegas L.R."/>
            <person name="Salas-Veizaga D.M."/>
            <person name="Linares-Pasten J.A."/>
            <person name="Gudmundsdottir E.E."/>
            <person name="Hreggvidsson G.O."/>
            <person name="Adlercreutz P."/>
            <person name="Nordberg Karlsson E."/>
        </authorList>
    </citation>
    <scope>NUCLEOTIDE SEQUENCE [LARGE SCALE GENOMIC DNA]</scope>
    <source>
        <strain evidence="2 3">E-1</strain>
    </source>
</reference>
<dbReference type="InterPro" id="IPR029787">
    <property type="entry name" value="Nucleotide_cyclase"/>
</dbReference>
<dbReference type="PROSITE" id="PS50887">
    <property type="entry name" value="GGDEF"/>
    <property type="match status" value="1"/>
</dbReference>
<name>A0ABU4GQ85_9CLOT</name>
<sequence length="364" mass="42175">MTEKDAYVLLDQIRSIILNKPAVGELEGEAPVFKELQETVSYLSRCMMEMNRFIKDLAEEKEIESLSEQDNFLAERLNQLEVRERKLREQAVRNKGFSSLLLAIINSLKDWVVVTEEKTGEILFTNNLFKKRFYNQQTGQFYCEDGCGLMDRLQSPNEIKHKYKFEYQCSKQKFFQVVSHPLQWENTKAVIHLITDVTFQKETEAYLEVMAYKDELTGLNNRRCCISTIDDYIKDECSFALCMIDLDGLKTINDQFGHLNGDKYLKCVSQELKKTIGEGDFICRFGGDEFVALYRGVSESEVGKQMAAVNRNLSNISADFPMSVSFGIICIKKEMNLLPETALKIADDKMYRLKRIRKQKKFQS</sequence>